<reference evidence="2" key="1">
    <citation type="journal article" date="2019" name="Int. J. Syst. Evol. Microbiol.">
        <title>The Global Catalogue of Microorganisms (GCM) 10K type strain sequencing project: providing services to taxonomists for standard genome sequencing and annotation.</title>
        <authorList>
            <consortium name="The Broad Institute Genomics Platform"/>
            <consortium name="The Broad Institute Genome Sequencing Center for Infectious Disease"/>
            <person name="Wu L."/>
            <person name="Ma J."/>
        </authorList>
    </citation>
    <scope>NUCLEOTIDE SEQUENCE [LARGE SCALE GENOMIC DNA]</scope>
    <source>
        <strain evidence="2">TBRC 5832</strain>
    </source>
</reference>
<comment type="caution">
    <text evidence="1">The sequence shown here is derived from an EMBL/GenBank/DDBJ whole genome shotgun (WGS) entry which is preliminary data.</text>
</comment>
<dbReference type="EMBL" id="JBHSBL010000017">
    <property type="protein sequence ID" value="MFC4067387.1"/>
    <property type="molecule type" value="Genomic_DNA"/>
</dbReference>
<gene>
    <name evidence="1" type="ORF">ACFO0C_20835</name>
</gene>
<evidence type="ECO:0000313" key="1">
    <source>
        <dbReference type="EMBL" id="MFC4067387.1"/>
    </source>
</evidence>
<proteinExistence type="predicted"/>
<accession>A0ABV8IT08</accession>
<organism evidence="1 2">
    <name type="scientific">Actinoplanes subglobosus</name>
    <dbReference type="NCBI Taxonomy" id="1547892"/>
    <lineage>
        <taxon>Bacteria</taxon>
        <taxon>Bacillati</taxon>
        <taxon>Actinomycetota</taxon>
        <taxon>Actinomycetes</taxon>
        <taxon>Micromonosporales</taxon>
        <taxon>Micromonosporaceae</taxon>
        <taxon>Actinoplanes</taxon>
    </lineage>
</organism>
<dbReference type="RefSeq" id="WP_378068301.1">
    <property type="nucleotide sequence ID" value="NZ_JBHSBL010000017.1"/>
</dbReference>
<sequence>MNIGVVPDGGELDRAAVVEVLGRLFGDDEDLRDGVAAGEFAELLWDGERIRSQWFVQPGSAGVTELVVDMGDAFPGLPPEGYRAEAARVVEILREVAAAAGGRLIVEEADMTDAPVGDVVDAIV</sequence>
<dbReference type="Proteomes" id="UP001595867">
    <property type="component" value="Unassembled WGS sequence"/>
</dbReference>
<name>A0ABV8IT08_9ACTN</name>
<keyword evidence="2" id="KW-1185">Reference proteome</keyword>
<evidence type="ECO:0000313" key="2">
    <source>
        <dbReference type="Proteomes" id="UP001595867"/>
    </source>
</evidence>
<protein>
    <submittedName>
        <fullName evidence="1">Uncharacterized protein</fullName>
    </submittedName>
</protein>